<dbReference type="Gene3D" id="3.40.50.300">
    <property type="entry name" value="P-loop containing nucleotide triphosphate hydrolases"/>
    <property type="match status" value="1"/>
</dbReference>
<keyword evidence="3" id="KW-0813">Transport</keyword>
<dbReference type="PANTHER" id="PTHR11384">
    <property type="entry name" value="ATP-BINDING CASSETTE, SUB-FAMILY D MEMBER"/>
    <property type="match status" value="1"/>
</dbReference>
<dbReference type="InterPro" id="IPR050835">
    <property type="entry name" value="ABC_transporter_sub-D"/>
</dbReference>
<dbReference type="GO" id="GO:0016887">
    <property type="term" value="F:ATP hydrolysis activity"/>
    <property type="evidence" value="ECO:0007669"/>
    <property type="project" value="InterPro"/>
</dbReference>
<comment type="similarity">
    <text evidence="2">Belongs to the ABC transporter superfamily.</text>
</comment>
<dbReference type="SUPFAM" id="SSF52540">
    <property type="entry name" value="P-loop containing nucleoside triphosphate hydrolases"/>
    <property type="match status" value="1"/>
</dbReference>
<dbReference type="InterPro" id="IPR003593">
    <property type="entry name" value="AAA+_ATPase"/>
</dbReference>
<dbReference type="PANTHER" id="PTHR11384:SF59">
    <property type="entry name" value="LYSOSOMAL COBALAMIN TRANSPORTER ABCD4"/>
    <property type="match status" value="1"/>
</dbReference>
<dbReference type="InterPro" id="IPR027417">
    <property type="entry name" value="P-loop_NTPase"/>
</dbReference>
<keyword evidence="7 9" id="KW-1133">Transmembrane helix</keyword>
<keyword evidence="8 9" id="KW-0472">Membrane</keyword>
<dbReference type="InterPro" id="IPR017871">
    <property type="entry name" value="ABC_transporter-like_CS"/>
</dbReference>
<evidence type="ECO:0000313" key="12">
    <source>
        <dbReference type="EMBL" id="KAB7740826.1"/>
    </source>
</evidence>
<dbReference type="EMBL" id="WESC01000005">
    <property type="protein sequence ID" value="KAB7740826.1"/>
    <property type="molecule type" value="Genomic_DNA"/>
</dbReference>
<dbReference type="SMART" id="SM00382">
    <property type="entry name" value="AAA"/>
    <property type="match status" value="1"/>
</dbReference>
<dbReference type="Gene3D" id="1.20.1560.10">
    <property type="entry name" value="ABC transporter type 1, transmembrane domain"/>
    <property type="match status" value="1"/>
</dbReference>
<protein>
    <submittedName>
        <fullName evidence="12">ATP-binding cassette domain-containing protein</fullName>
    </submittedName>
</protein>
<evidence type="ECO:0000256" key="2">
    <source>
        <dbReference type="ARBA" id="ARBA00005417"/>
    </source>
</evidence>
<keyword evidence="5" id="KW-0547">Nucleotide-binding</keyword>
<evidence type="ECO:0000259" key="11">
    <source>
        <dbReference type="PROSITE" id="PS50929"/>
    </source>
</evidence>
<feature type="transmembrane region" description="Helical" evidence="9">
    <location>
        <begin position="28"/>
        <end position="52"/>
    </location>
</feature>
<evidence type="ECO:0000256" key="5">
    <source>
        <dbReference type="ARBA" id="ARBA00022741"/>
    </source>
</evidence>
<evidence type="ECO:0000259" key="10">
    <source>
        <dbReference type="PROSITE" id="PS50893"/>
    </source>
</evidence>
<accession>A0A6N6VID3</accession>
<dbReference type="CDD" id="cd03223">
    <property type="entry name" value="ABCD_peroxisomal_ALDP"/>
    <property type="match status" value="1"/>
</dbReference>
<dbReference type="RefSeq" id="WP_152215668.1">
    <property type="nucleotide sequence ID" value="NZ_WESC01000005.1"/>
</dbReference>
<organism evidence="12 13">
    <name type="scientific">Parvibaculum sedimenti</name>
    <dbReference type="NCBI Taxonomy" id="2608632"/>
    <lineage>
        <taxon>Bacteria</taxon>
        <taxon>Pseudomonadati</taxon>
        <taxon>Pseudomonadota</taxon>
        <taxon>Alphaproteobacteria</taxon>
        <taxon>Hyphomicrobiales</taxon>
        <taxon>Parvibaculaceae</taxon>
        <taxon>Parvibaculum</taxon>
    </lineage>
</organism>
<dbReference type="InterPro" id="IPR011527">
    <property type="entry name" value="ABC1_TM_dom"/>
</dbReference>
<dbReference type="SUPFAM" id="SSF90123">
    <property type="entry name" value="ABC transporter transmembrane region"/>
    <property type="match status" value="1"/>
</dbReference>
<dbReference type="Pfam" id="PF00005">
    <property type="entry name" value="ABC_tran"/>
    <property type="match status" value="1"/>
</dbReference>
<dbReference type="GO" id="GO:0005524">
    <property type="term" value="F:ATP binding"/>
    <property type="evidence" value="ECO:0007669"/>
    <property type="project" value="UniProtKB-KW"/>
</dbReference>
<evidence type="ECO:0000256" key="7">
    <source>
        <dbReference type="ARBA" id="ARBA00022989"/>
    </source>
</evidence>
<comment type="caution">
    <text evidence="12">The sequence shown here is derived from an EMBL/GenBank/DDBJ whole genome shotgun (WGS) entry which is preliminary data.</text>
</comment>
<dbReference type="PROSITE" id="PS00211">
    <property type="entry name" value="ABC_TRANSPORTER_1"/>
    <property type="match status" value="1"/>
</dbReference>
<feature type="transmembrane region" description="Helical" evidence="9">
    <location>
        <begin position="179"/>
        <end position="199"/>
    </location>
</feature>
<evidence type="ECO:0000313" key="13">
    <source>
        <dbReference type="Proteomes" id="UP000468901"/>
    </source>
</evidence>
<keyword evidence="6 12" id="KW-0067">ATP-binding</keyword>
<feature type="transmembrane region" description="Helical" evidence="9">
    <location>
        <begin position="145"/>
        <end position="167"/>
    </location>
</feature>
<evidence type="ECO:0000256" key="8">
    <source>
        <dbReference type="ARBA" id="ARBA00023136"/>
    </source>
</evidence>
<dbReference type="AlphaFoldDB" id="A0A6N6VID3"/>
<dbReference type="PROSITE" id="PS50893">
    <property type="entry name" value="ABC_TRANSPORTER_2"/>
    <property type="match status" value="1"/>
</dbReference>
<dbReference type="InterPro" id="IPR036640">
    <property type="entry name" value="ABC1_TM_sf"/>
</dbReference>
<feature type="domain" description="ABC transporter" evidence="10">
    <location>
        <begin position="367"/>
        <end position="567"/>
    </location>
</feature>
<evidence type="ECO:0000256" key="6">
    <source>
        <dbReference type="ARBA" id="ARBA00022840"/>
    </source>
</evidence>
<evidence type="ECO:0000256" key="4">
    <source>
        <dbReference type="ARBA" id="ARBA00022692"/>
    </source>
</evidence>
<reference evidence="12 13" key="1">
    <citation type="submission" date="2019-09" db="EMBL/GenBank/DDBJ databases">
        <title>Parvibaculum sedimenti sp. nov., isolated from sediment.</title>
        <authorList>
            <person name="Wang Y."/>
        </authorList>
    </citation>
    <scope>NUCLEOTIDE SEQUENCE [LARGE SCALE GENOMIC DNA]</scope>
    <source>
        <strain evidence="12 13">HXT-9</strain>
    </source>
</reference>
<feature type="transmembrane region" description="Helical" evidence="9">
    <location>
        <begin position="273"/>
        <end position="292"/>
    </location>
</feature>
<dbReference type="Pfam" id="PF06472">
    <property type="entry name" value="ABC_membrane_2"/>
    <property type="match status" value="1"/>
</dbReference>
<comment type="subcellular location">
    <subcellularLocation>
        <location evidence="1">Cell membrane</location>
        <topology evidence="1">Multi-pass membrane protein</topology>
    </subcellularLocation>
</comment>
<dbReference type="InterPro" id="IPR003439">
    <property type="entry name" value="ABC_transporter-like_ATP-bd"/>
</dbReference>
<keyword evidence="4 9" id="KW-0812">Transmembrane</keyword>
<dbReference type="Proteomes" id="UP000468901">
    <property type="component" value="Unassembled WGS sequence"/>
</dbReference>
<evidence type="ECO:0000256" key="9">
    <source>
        <dbReference type="SAM" id="Phobius"/>
    </source>
</evidence>
<dbReference type="GO" id="GO:0140359">
    <property type="term" value="F:ABC-type transporter activity"/>
    <property type="evidence" value="ECO:0007669"/>
    <property type="project" value="InterPro"/>
</dbReference>
<proteinExistence type="inferred from homology"/>
<dbReference type="GO" id="GO:0005886">
    <property type="term" value="C:plasma membrane"/>
    <property type="evidence" value="ECO:0007669"/>
    <property type="project" value="UniProtKB-SubCell"/>
</dbReference>
<evidence type="ECO:0000256" key="3">
    <source>
        <dbReference type="ARBA" id="ARBA00022448"/>
    </source>
</evidence>
<sequence length="567" mass="63882">MPKINARFFRDAWELTRPYWTSEERRRAWLLSIGIVVLNLFQVYLTVWLNQWYGTFYNALQDYDRALFFRELWMFCGFAIVYLSTALLTFYITQMLQISWRRWLTGRYITRWLANNAYYRMQLAGDTDNPDQRIADDLRLFTDQVLNLSVGLLSSVVTFFSFIFILWTLSGPLTVPLGALGSITIPGYAAIGAILYAAIGTWATVRIGRPLIGLTFNQQRFEADFRYSLVRLRENSESIAFYKGEPHETHVLDMRFSNVFANFIALLKRRMQLIIMTSGYSQIAIIVPYLVAAPKYFGKAIQFGGVQQIANSFDQVQTSLSFIVNSYSDIAELQAVMSRLTQFEHRARELESFKPSIEVEPEPGGGLTIVGLDLDLPNGAPLRAGLHLDVPPSSSLLIMGPTGAGKSTLLRAISGLWPFGHGRIATSAKHPLFLPQKPYIPLCTLRDAMLYPYRPAEVQDAEVAASLKAVGLERLTAELDAEDNWAQRLSVGEQQRLAFARVLIQKPDMIFLDEATAALDEASEAELYRLIEAMPEKPTIVSVGHRSTLKSLHDTVFEMGEPAAALA</sequence>
<name>A0A6N6VID3_9HYPH</name>
<feature type="transmembrane region" description="Helical" evidence="9">
    <location>
        <begin position="72"/>
        <end position="92"/>
    </location>
</feature>
<gene>
    <name evidence="12" type="ORF">F2P47_07210</name>
</gene>
<keyword evidence="13" id="KW-1185">Reference proteome</keyword>
<dbReference type="PROSITE" id="PS50929">
    <property type="entry name" value="ABC_TM1F"/>
    <property type="match status" value="1"/>
</dbReference>
<feature type="domain" description="ABC transmembrane type-1" evidence="11">
    <location>
        <begin position="29"/>
        <end position="332"/>
    </location>
</feature>
<evidence type="ECO:0000256" key="1">
    <source>
        <dbReference type="ARBA" id="ARBA00004651"/>
    </source>
</evidence>